<dbReference type="EMBL" id="UYRT01087642">
    <property type="protein sequence ID" value="VDN32801.1"/>
    <property type="molecule type" value="Genomic_DNA"/>
</dbReference>
<keyword evidence="3" id="KW-1185">Reference proteome</keyword>
<name>A0A183EDB4_9BILA</name>
<organism evidence="4">
    <name type="scientific">Gongylonema pulchrum</name>
    <dbReference type="NCBI Taxonomy" id="637853"/>
    <lineage>
        <taxon>Eukaryota</taxon>
        <taxon>Metazoa</taxon>
        <taxon>Ecdysozoa</taxon>
        <taxon>Nematoda</taxon>
        <taxon>Chromadorea</taxon>
        <taxon>Rhabditida</taxon>
        <taxon>Spirurina</taxon>
        <taxon>Spiruromorpha</taxon>
        <taxon>Spiruroidea</taxon>
        <taxon>Gongylonematidae</taxon>
        <taxon>Gongylonema</taxon>
    </lineage>
</organism>
<feature type="region of interest" description="Disordered" evidence="1">
    <location>
        <begin position="15"/>
        <end position="66"/>
    </location>
</feature>
<dbReference type="Proteomes" id="UP000271098">
    <property type="component" value="Unassembled WGS sequence"/>
</dbReference>
<feature type="compositionally biased region" description="Basic and acidic residues" evidence="1">
    <location>
        <begin position="42"/>
        <end position="53"/>
    </location>
</feature>
<reference evidence="4" key="1">
    <citation type="submission" date="2016-06" db="UniProtKB">
        <authorList>
            <consortium name="WormBaseParasite"/>
        </authorList>
    </citation>
    <scope>IDENTIFICATION</scope>
</reference>
<evidence type="ECO:0000313" key="4">
    <source>
        <dbReference type="WBParaSite" id="GPUH_0001898001-mRNA-1"/>
    </source>
</evidence>
<sequence>MARCRFSVKDAENAVTVERRDGGGSTEHSEGQQLNRSQAKRASAEERNGESKVHSQQHIEATRKRPEVRCCTEESCARKETLRPAFSNVTQ</sequence>
<feature type="compositionally biased region" description="Basic and acidic residues" evidence="1">
    <location>
        <begin position="15"/>
        <end position="30"/>
    </location>
</feature>
<dbReference type="WBParaSite" id="GPUH_0001898001-mRNA-1">
    <property type="protein sequence ID" value="GPUH_0001898001-mRNA-1"/>
    <property type="gene ID" value="GPUH_0001898001"/>
</dbReference>
<evidence type="ECO:0000256" key="1">
    <source>
        <dbReference type="SAM" id="MobiDB-lite"/>
    </source>
</evidence>
<evidence type="ECO:0000313" key="2">
    <source>
        <dbReference type="EMBL" id="VDN32801.1"/>
    </source>
</evidence>
<dbReference type="AlphaFoldDB" id="A0A183EDB4"/>
<accession>A0A183EDB4</accession>
<gene>
    <name evidence="2" type="ORF">GPUH_LOCUS18955</name>
</gene>
<protein>
    <submittedName>
        <fullName evidence="2 4">Uncharacterized protein</fullName>
    </submittedName>
</protein>
<evidence type="ECO:0000313" key="3">
    <source>
        <dbReference type="Proteomes" id="UP000271098"/>
    </source>
</evidence>
<proteinExistence type="predicted"/>
<reference evidence="2 3" key="2">
    <citation type="submission" date="2018-11" db="EMBL/GenBank/DDBJ databases">
        <authorList>
            <consortium name="Pathogen Informatics"/>
        </authorList>
    </citation>
    <scope>NUCLEOTIDE SEQUENCE [LARGE SCALE GENOMIC DNA]</scope>
</reference>